<dbReference type="OrthoDB" id="2526683at2759"/>
<dbReference type="GO" id="GO:0005829">
    <property type="term" value="C:cytosol"/>
    <property type="evidence" value="ECO:0007669"/>
    <property type="project" value="TreeGrafter"/>
</dbReference>
<dbReference type="EMBL" id="LSMT01000877">
    <property type="protein sequence ID" value="PFX13885.1"/>
    <property type="molecule type" value="Genomic_DNA"/>
</dbReference>
<accession>A0A2B4RC57</accession>
<organism evidence="2 3">
    <name type="scientific">Stylophora pistillata</name>
    <name type="common">Smooth cauliflower coral</name>
    <dbReference type="NCBI Taxonomy" id="50429"/>
    <lineage>
        <taxon>Eukaryota</taxon>
        <taxon>Metazoa</taxon>
        <taxon>Cnidaria</taxon>
        <taxon>Anthozoa</taxon>
        <taxon>Hexacorallia</taxon>
        <taxon>Scleractinia</taxon>
        <taxon>Astrocoeniina</taxon>
        <taxon>Pocilloporidae</taxon>
        <taxon>Stylophora</taxon>
    </lineage>
</organism>
<comment type="similarity">
    <text evidence="1">Belongs to the FAM72 family.</text>
</comment>
<proteinExistence type="inferred from homology"/>
<evidence type="ECO:0000256" key="1">
    <source>
        <dbReference type="ARBA" id="ARBA00006888"/>
    </source>
</evidence>
<evidence type="ECO:0000313" key="3">
    <source>
        <dbReference type="Proteomes" id="UP000225706"/>
    </source>
</evidence>
<gene>
    <name evidence="2" type="primary">FAM72A</name>
    <name evidence="2" type="ORF">AWC38_SpisGene21997</name>
</gene>
<dbReference type="AlphaFoldDB" id="A0A2B4RC57"/>
<name>A0A2B4RC57_STYPI</name>
<dbReference type="PANTHER" id="PTHR31841">
    <property type="entry name" value="PROTEIN FAM72A-RELATED"/>
    <property type="match status" value="1"/>
</dbReference>
<sequence length="150" mass="17056">MSRRIHPAFQSKTVVRLECKYCERSICARGMRALLLADTKVELYSTDLPPENSIQLIGTDYSTQNCECRIKDVACLGCGNVVGYHVTLPCQSCIRSCNNGHFWMFHSNAVHPLERLDQTGVQIMLWGSLPNCKEDHEMSDDDLLMEECLR</sequence>
<keyword evidence="3" id="KW-1185">Reference proteome</keyword>
<dbReference type="STRING" id="50429.A0A2B4RC57"/>
<dbReference type="InterPro" id="IPR026768">
    <property type="entry name" value="YPEH2ZP"/>
</dbReference>
<dbReference type="Pfam" id="PF14976">
    <property type="entry name" value="YPEH2ZP"/>
    <property type="match status" value="1"/>
</dbReference>
<comment type="caution">
    <text evidence="2">The sequence shown here is derived from an EMBL/GenBank/DDBJ whole genome shotgun (WGS) entry which is preliminary data.</text>
</comment>
<dbReference type="Proteomes" id="UP000225706">
    <property type="component" value="Unassembled WGS sequence"/>
</dbReference>
<protein>
    <submittedName>
        <fullName evidence="2">Protein FAM72A</fullName>
    </submittedName>
</protein>
<reference evidence="3" key="1">
    <citation type="journal article" date="2017" name="bioRxiv">
        <title>Comparative analysis of the genomes of Stylophora pistillata and Acropora digitifera provides evidence for extensive differences between species of corals.</title>
        <authorList>
            <person name="Voolstra C.R."/>
            <person name="Li Y."/>
            <person name="Liew Y.J."/>
            <person name="Baumgarten S."/>
            <person name="Zoccola D."/>
            <person name="Flot J.-F."/>
            <person name="Tambutte S."/>
            <person name="Allemand D."/>
            <person name="Aranda M."/>
        </authorList>
    </citation>
    <scope>NUCLEOTIDE SEQUENCE [LARGE SCALE GENOMIC DNA]</scope>
</reference>
<dbReference type="PANTHER" id="PTHR31841:SF1">
    <property type="entry name" value="PROTEIN FAM72A-RELATED"/>
    <property type="match status" value="1"/>
</dbReference>
<evidence type="ECO:0000313" key="2">
    <source>
        <dbReference type="EMBL" id="PFX13885.1"/>
    </source>
</evidence>